<comment type="caution">
    <text evidence="1">The sequence shown here is derived from an EMBL/GenBank/DDBJ whole genome shotgun (WGS) entry which is preliminary data.</text>
</comment>
<reference evidence="1 2" key="2">
    <citation type="journal article" date="2022" name="Mol. Ecol. Resour.">
        <title>The genomes of chicory, endive, great burdock and yacon provide insights into Asteraceae paleo-polyploidization history and plant inulin production.</title>
        <authorList>
            <person name="Fan W."/>
            <person name="Wang S."/>
            <person name="Wang H."/>
            <person name="Wang A."/>
            <person name="Jiang F."/>
            <person name="Liu H."/>
            <person name="Zhao H."/>
            <person name="Xu D."/>
            <person name="Zhang Y."/>
        </authorList>
    </citation>
    <scope>NUCLEOTIDE SEQUENCE [LARGE SCALE GENOMIC DNA]</scope>
    <source>
        <strain evidence="2">cv. Punajuju</strain>
        <tissue evidence="1">Leaves</tissue>
    </source>
</reference>
<evidence type="ECO:0000313" key="1">
    <source>
        <dbReference type="EMBL" id="KAI3699842.1"/>
    </source>
</evidence>
<accession>A0ACB8ZPU2</accession>
<reference evidence="2" key="1">
    <citation type="journal article" date="2022" name="Mol. Ecol. Resour.">
        <title>The genomes of chicory, endive, great burdock and yacon provide insights into Asteraceae palaeo-polyploidization history and plant inulin production.</title>
        <authorList>
            <person name="Fan W."/>
            <person name="Wang S."/>
            <person name="Wang H."/>
            <person name="Wang A."/>
            <person name="Jiang F."/>
            <person name="Liu H."/>
            <person name="Zhao H."/>
            <person name="Xu D."/>
            <person name="Zhang Y."/>
        </authorList>
    </citation>
    <scope>NUCLEOTIDE SEQUENCE [LARGE SCALE GENOMIC DNA]</scope>
    <source>
        <strain evidence="2">cv. Punajuju</strain>
    </source>
</reference>
<keyword evidence="2" id="KW-1185">Reference proteome</keyword>
<gene>
    <name evidence="1" type="ORF">L2E82_44429</name>
</gene>
<dbReference type="Proteomes" id="UP001055811">
    <property type="component" value="Linkage Group LG08"/>
</dbReference>
<protein>
    <submittedName>
        <fullName evidence="1">Uncharacterized protein</fullName>
    </submittedName>
</protein>
<name>A0ACB8ZPU2_CICIN</name>
<sequence length="99" mass="11194">MNVYSTDPCGSCLKHKIGCLDALTQTGKKKKKIDQDFDRGETIRNWKFPSVVKCRSKPSHPGVVTLKAMYEDAKSFHPVMGLCSASRLLDQMWSLRCML</sequence>
<proteinExistence type="predicted"/>
<dbReference type="EMBL" id="CM042016">
    <property type="protein sequence ID" value="KAI3699842.1"/>
    <property type="molecule type" value="Genomic_DNA"/>
</dbReference>
<organism evidence="1 2">
    <name type="scientific">Cichorium intybus</name>
    <name type="common">Chicory</name>
    <dbReference type="NCBI Taxonomy" id="13427"/>
    <lineage>
        <taxon>Eukaryota</taxon>
        <taxon>Viridiplantae</taxon>
        <taxon>Streptophyta</taxon>
        <taxon>Embryophyta</taxon>
        <taxon>Tracheophyta</taxon>
        <taxon>Spermatophyta</taxon>
        <taxon>Magnoliopsida</taxon>
        <taxon>eudicotyledons</taxon>
        <taxon>Gunneridae</taxon>
        <taxon>Pentapetalae</taxon>
        <taxon>asterids</taxon>
        <taxon>campanulids</taxon>
        <taxon>Asterales</taxon>
        <taxon>Asteraceae</taxon>
        <taxon>Cichorioideae</taxon>
        <taxon>Cichorieae</taxon>
        <taxon>Cichoriinae</taxon>
        <taxon>Cichorium</taxon>
    </lineage>
</organism>
<evidence type="ECO:0000313" key="2">
    <source>
        <dbReference type="Proteomes" id="UP001055811"/>
    </source>
</evidence>